<protein>
    <submittedName>
        <fullName evidence="3">Uncharacterized protein</fullName>
    </submittedName>
</protein>
<keyword evidence="2" id="KW-1133">Transmembrane helix</keyword>
<dbReference type="OrthoDB" id="8825892at2759"/>
<evidence type="ECO:0000313" key="3">
    <source>
        <dbReference type="EMBL" id="CAH1110515.1"/>
    </source>
</evidence>
<sequence>MELRKFLPNCRPGQPKVFGVARHEIARIVCELEGNPNDIEFIWKFNNSADTFDIPRSNIHTEKGRSIASYQPMSEMDYGTLLCWGKNEIGIQKEPCVFYINPAGKPDPLSNCSIINQTDNSLNVECSEGFDGGLKQEFIMEVFDMATKKLVSNVSSRVPTFIVGGLESGVGFEIGLYASNKKGRSTVSRLQAHTLKSAEKHTASQPFIKPTPPENCTIIHQTRYYLQVSCQMASHLLHPSNIYLMQVYDAKTRLLIGTTTSQDPTEITLHNLPGVSEDVLLFIRTMDYRSVTSDANIIYVPAVAKLNTGASTPVLLQITPLLGALIGVVAALILIAIIIVVIIRLRGGGEHDDKDYDDGGLGSAGRRCDLNDSVDSLDEKNPDIIPQNNGEDEYQDEERAFERLNSTTLRVYNRMQSPNSQMKNNGSYDAYGNKMSDEITYAELSIANQQMPQVIYNQQCIPMSVIRRQEPTVYAQIDVKRMMPHNMQTLATPKPSSFQTLHHPHLPPYMPRPVRDDGSVSSETPLLNPRDSGVTGQISQVEGRIHIPDSLGNIVGDLITLTDKIYPNFHQNEVGCTSWLKERAIFAPTNGSAYIINNFLLEKLPTDHVNYESVDTVVEVDDAVR</sequence>
<proteinExistence type="predicted"/>
<dbReference type="PANTHER" id="PTHR23278">
    <property type="entry name" value="SIDESTEP PROTEIN"/>
    <property type="match status" value="1"/>
</dbReference>
<dbReference type="AlphaFoldDB" id="A0A9P0D3B1"/>
<dbReference type="EMBL" id="OV651817">
    <property type="protein sequence ID" value="CAH1110515.1"/>
    <property type="molecule type" value="Genomic_DNA"/>
</dbReference>
<feature type="region of interest" description="Disordered" evidence="1">
    <location>
        <begin position="372"/>
        <end position="394"/>
    </location>
</feature>
<evidence type="ECO:0000256" key="1">
    <source>
        <dbReference type="SAM" id="MobiDB-lite"/>
    </source>
</evidence>
<dbReference type="SUPFAM" id="SSF49265">
    <property type="entry name" value="Fibronectin type III"/>
    <property type="match status" value="1"/>
</dbReference>
<dbReference type="CDD" id="cd00063">
    <property type="entry name" value="FN3"/>
    <property type="match status" value="1"/>
</dbReference>
<keyword evidence="2" id="KW-0812">Transmembrane</keyword>
<organism evidence="3 4">
    <name type="scientific">Psylliodes chrysocephalus</name>
    <dbReference type="NCBI Taxonomy" id="3402493"/>
    <lineage>
        <taxon>Eukaryota</taxon>
        <taxon>Metazoa</taxon>
        <taxon>Ecdysozoa</taxon>
        <taxon>Arthropoda</taxon>
        <taxon>Hexapoda</taxon>
        <taxon>Insecta</taxon>
        <taxon>Pterygota</taxon>
        <taxon>Neoptera</taxon>
        <taxon>Endopterygota</taxon>
        <taxon>Coleoptera</taxon>
        <taxon>Polyphaga</taxon>
        <taxon>Cucujiformia</taxon>
        <taxon>Chrysomeloidea</taxon>
        <taxon>Chrysomelidae</taxon>
        <taxon>Galerucinae</taxon>
        <taxon>Alticini</taxon>
        <taxon>Psylliodes</taxon>
    </lineage>
</organism>
<feature type="region of interest" description="Disordered" evidence="1">
    <location>
        <begin position="509"/>
        <end position="535"/>
    </location>
</feature>
<reference evidence="3" key="1">
    <citation type="submission" date="2022-01" db="EMBL/GenBank/DDBJ databases">
        <authorList>
            <person name="King R."/>
        </authorList>
    </citation>
    <scope>NUCLEOTIDE SEQUENCE</scope>
</reference>
<name>A0A9P0D3B1_9CUCU</name>
<dbReference type="Proteomes" id="UP001153636">
    <property type="component" value="Chromosome 5"/>
</dbReference>
<dbReference type="SUPFAM" id="SSF48726">
    <property type="entry name" value="Immunoglobulin"/>
    <property type="match status" value="1"/>
</dbReference>
<evidence type="ECO:0000256" key="2">
    <source>
        <dbReference type="SAM" id="Phobius"/>
    </source>
</evidence>
<keyword evidence="4" id="KW-1185">Reference proteome</keyword>
<dbReference type="PANTHER" id="PTHR23278:SF30">
    <property type="entry name" value="SIDESTEP VIII, ISOFORM B"/>
    <property type="match status" value="1"/>
</dbReference>
<dbReference type="InterPro" id="IPR036116">
    <property type="entry name" value="FN3_sf"/>
</dbReference>
<dbReference type="Gene3D" id="2.60.40.10">
    <property type="entry name" value="Immunoglobulins"/>
    <property type="match status" value="1"/>
</dbReference>
<dbReference type="InterPro" id="IPR013783">
    <property type="entry name" value="Ig-like_fold"/>
</dbReference>
<dbReference type="InterPro" id="IPR036179">
    <property type="entry name" value="Ig-like_dom_sf"/>
</dbReference>
<accession>A0A9P0D3B1</accession>
<dbReference type="InterPro" id="IPR003961">
    <property type="entry name" value="FN3_dom"/>
</dbReference>
<evidence type="ECO:0000313" key="4">
    <source>
        <dbReference type="Proteomes" id="UP001153636"/>
    </source>
</evidence>
<gene>
    <name evidence="3" type="ORF">PSYICH_LOCUS11553</name>
</gene>
<feature type="transmembrane region" description="Helical" evidence="2">
    <location>
        <begin position="321"/>
        <end position="343"/>
    </location>
</feature>
<keyword evidence="2" id="KW-0472">Membrane</keyword>